<evidence type="ECO:0000313" key="6">
    <source>
        <dbReference type="Proteomes" id="UP000053087"/>
    </source>
</evidence>
<feature type="domain" description="Histidine kinase" evidence="2">
    <location>
        <begin position="460"/>
        <end position="706"/>
    </location>
</feature>
<feature type="transmembrane region" description="Helical" evidence="1">
    <location>
        <begin position="110"/>
        <end position="129"/>
    </location>
</feature>
<name>A0A660HQQ9_9EURY</name>
<dbReference type="Proteomes" id="UP000053087">
    <property type="component" value="Chromosome"/>
</dbReference>
<dbReference type="InterPro" id="IPR003594">
    <property type="entry name" value="HATPase_dom"/>
</dbReference>
<dbReference type="InterPro" id="IPR013655">
    <property type="entry name" value="PAS_fold_3"/>
</dbReference>
<dbReference type="Pfam" id="PF17159">
    <property type="entry name" value="MASE3"/>
    <property type="match status" value="1"/>
</dbReference>
<keyword evidence="1" id="KW-0812">Transmembrane</keyword>
<dbReference type="SUPFAM" id="SSF55785">
    <property type="entry name" value="PYP-like sensor domain (PAS domain)"/>
    <property type="match status" value="1"/>
</dbReference>
<dbReference type="Proteomes" id="UP000585579">
    <property type="component" value="Unassembled WGS sequence"/>
</dbReference>
<dbReference type="InterPro" id="IPR001610">
    <property type="entry name" value="PAC"/>
</dbReference>
<evidence type="ECO:0000256" key="1">
    <source>
        <dbReference type="SAM" id="Phobius"/>
    </source>
</evidence>
<dbReference type="EMBL" id="CP032683">
    <property type="protein sequence ID" value="AYK14610.1"/>
    <property type="molecule type" value="Genomic_DNA"/>
</dbReference>
<dbReference type="InterPro" id="IPR005467">
    <property type="entry name" value="His_kinase_dom"/>
</dbReference>
<dbReference type="NCBIfam" id="TIGR00229">
    <property type="entry name" value="sensory_box"/>
    <property type="match status" value="1"/>
</dbReference>
<keyword evidence="1" id="KW-1133">Transmembrane helix</keyword>
<organism evidence="4 6">
    <name type="scientific">Methanosarcina flavescens</name>
    <dbReference type="NCBI Taxonomy" id="1715806"/>
    <lineage>
        <taxon>Archaea</taxon>
        <taxon>Methanobacteriati</taxon>
        <taxon>Methanobacteriota</taxon>
        <taxon>Stenosarchaea group</taxon>
        <taxon>Methanomicrobia</taxon>
        <taxon>Methanosarcinales</taxon>
        <taxon>Methanosarcinaceae</taxon>
        <taxon>Methanosarcina</taxon>
    </lineage>
</organism>
<dbReference type="Pfam" id="PF02518">
    <property type="entry name" value="HATPase_c"/>
    <property type="match status" value="1"/>
</dbReference>
<protein>
    <submittedName>
        <fullName evidence="4">PAS domain S-box protein</fullName>
    </submittedName>
    <submittedName>
        <fullName evidence="5">PAS domain-containing protein</fullName>
    </submittedName>
</protein>
<keyword evidence="1" id="KW-0472">Membrane</keyword>
<feature type="transmembrane region" description="Helical" evidence="1">
    <location>
        <begin position="150"/>
        <end position="170"/>
    </location>
</feature>
<dbReference type="SUPFAM" id="SSF55874">
    <property type="entry name" value="ATPase domain of HSP90 chaperone/DNA topoisomerase II/histidine kinase"/>
    <property type="match status" value="1"/>
</dbReference>
<feature type="transmembrane region" description="Helical" evidence="1">
    <location>
        <begin position="70"/>
        <end position="90"/>
    </location>
</feature>
<reference evidence="4 6" key="1">
    <citation type="journal article" date="2016" name="Int. J. Syst. Evol. Microbiol.">
        <title>Methanosarcina flavescens sp. nov., a methanogenic archaeon isolated from a full-scale anaerobic digester.</title>
        <authorList>
            <person name="Kern T."/>
            <person name="Fischer M.A."/>
            <person name="Deppenmeier U."/>
            <person name="Schmitz R.A."/>
            <person name="Rother M."/>
        </authorList>
    </citation>
    <scope>NUCLEOTIDE SEQUENCE [LARGE SCALE GENOMIC DNA]</scope>
    <source>
        <strain evidence="4 6">E03.2</strain>
    </source>
</reference>
<evidence type="ECO:0000259" key="3">
    <source>
        <dbReference type="PROSITE" id="PS50113"/>
    </source>
</evidence>
<feature type="transmembrane region" description="Helical" evidence="1">
    <location>
        <begin position="37"/>
        <end position="58"/>
    </location>
</feature>
<dbReference type="PROSITE" id="PS50113">
    <property type="entry name" value="PAC"/>
    <property type="match status" value="1"/>
</dbReference>
<reference evidence="4" key="2">
    <citation type="submission" date="2018-10" db="EMBL/GenBank/DDBJ databases">
        <authorList>
            <person name="Fischer M.A."/>
            <person name="Kern T."/>
            <person name="Deppenmeier U."/>
            <person name="Schmitz R.A."/>
            <person name="Rother M."/>
        </authorList>
    </citation>
    <scope>NUCLEOTIDE SEQUENCE</scope>
    <source>
        <strain evidence="4">E03.2</strain>
    </source>
</reference>
<dbReference type="PROSITE" id="PS50109">
    <property type="entry name" value="HIS_KIN"/>
    <property type="match status" value="1"/>
</dbReference>
<reference evidence="5 7" key="3">
    <citation type="journal article" date="2020" name="Biotechnol. Biofuels">
        <title>New insights from the biogas microbiome by comprehensive genome-resolved metagenomics of nearly 1600 species originating from multiple anaerobic digesters.</title>
        <authorList>
            <person name="Campanaro S."/>
            <person name="Treu L."/>
            <person name="Rodriguez-R L.M."/>
            <person name="Kovalovszki A."/>
            <person name="Ziels R.M."/>
            <person name="Maus I."/>
            <person name="Zhu X."/>
            <person name="Kougias P.G."/>
            <person name="Basile A."/>
            <person name="Luo G."/>
            <person name="Schluter A."/>
            <person name="Konstantinidis K.T."/>
            <person name="Angelidaki I."/>
        </authorList>
    </citation>
    <scope>NUCLEOTIDE SEQUENCE [LARGE SCALE GENOMIC DNA]</scope>
    <source>
        <strain evidence="5">AS22ysBPME_46</strain>
    </source>
</reference>
<dbReference type="InterPro" id="IPR011495">
    <property type="entry name" value="Sig_transdc_His_kin_sub2_dim/P"/>
</dbReference>
<dbReference type="InterPro" id="IPR035965">
    <property type="entry name" value="PAS-like_dom_sf"/>
</dbReference>
<dbReference type="PANTHER" id="PTHR43065">
    <property type="entry name" value="SENSOR HISTIDINE KINASE"/>
    <property type="match status" value="1"/>
</dbReference>
<dbReference type="AlphaFoldDB" id="A0A660HQQ9"/>
<dbReference type="Pfam" id="PF07568">
    <property type="entry name" value="HisKA_2"/>
    <property type="match status" value="1"/>
</dbReference>
<accession>A0A660HQQ9</accession>
<evidence type="ECO:0000313" key="7">
    <source>
        <dbReference type="Proteomes" id="UP000585579"/>
    </source>
</evidence>
<evidence type="ECO:0000313" key="4">
    <source>
        <dbReference type="EMBL" id="AYK14610.1"/>
    </source>
</evidence>
<evidence type="ECO:0000259" key="2">
    <source>
        <dbReference type="PROSITE" id="PS50109"/>
    </source>
</evidence>
<dbReference type="OrthoDB" id="230688at2157"/>
<dbReference type="InterPro" id="IPR036890">
    <property type="entry name" value="HATPase_C_sf"/>
</dbReference>
<dbReference type="Pfam" id="PF08447">
    <property type="entry name" value="PAS_3"/>
    <property type="match status" value="1"/>
</dbReference>
<dbReference type="KEGG" id="mfz:AOB57_004865"/>
<feature type="domain" description="PAC" evidence="3">
    <location>
        <begin position="400"/>
        <end position="452"/>
    </location>
</feature>
<dbReference type="SMART" id="SM00086">
    <property type="entry name" value="PAC"/>
    <property type="match status" value="1"/>
</dbReference>
<feature type="transmembrane region" description="Helical" evidence="1">
    <location>
        <begin position="12"/>
        <end position="31"/>
    </location>
</feature>
<dbReference type="InterPro" id="IPR033425">
    <property type="entry name" value="MASE3"/>
</dbReference>
<dbReference type="EMBL" id="JAAYQL010000048">
    <property type="protein sequence ID" value="NLK32851.1"/>
    <property type="molecule type" value="Genomic_DNA"/>
</dbReference>
<dbReference type="InterPro" id="IPR000700">
    <property type="entry name" value="PAS-assoc_C"/>
</dbReference>
<dbReference type="Gene3D" id="3.30.450.20">
    <property type="entry name" value="PAS domain"/>
    <property type="match status" value="1"/>
</dbReference>
<dbReference type="SMART" id="SM00387">
    <property type="entry name" value="HATPase_c"/>
    <property type="match status" value="1"/>
</dbReference>
<gene>
    <name evidence="4" type="ORF">AOB57_004865</name>
    <name evidence="5" type="ORF">GX302_08515</name>
</gene>
<keyword evidence="6" id="KW-1185">Reference proteome</keyword>
<feature type="transmembrane region" description="Helical" evidence="1">
    <location>
        <begin position="216"/>
        <end position="234"/>
    </location>
</feature>
<proteinExistence type="predicted"/>
<sequence>MNILDVRENTLKVDFYEVVVWVTIIILLYLISLSNYLLFYTVVELFSVYVAYVIFLIVWKSRTRLENRYLIILGIGYFFVGSVDFLGTLAFHGMGVFPGFDTNLTIQLHIIARFLRSATFLVAPLFLIYTGERLGNVRTLNNAAFAWKTFLIYAVITITCVVSIFFLQSFPNSYLQGSEFTQFKIISGYFISFMFLFSLFLLYITRDRFEEDVFNLLSVSIILAILSELSFMFYSQMDETSNVIGLVFKLLSFYLIYKAIVDIGFEEPCSLFFRELKHREEDLRQKAAFLGDEYSHICRMIGKRYLIEPRRIEEGDYRGNREEDSGSYRSFMQNLQGIGFQFSKDFKITFIHGPVEEMTGYPGQDLVSGQVDWQEIVVAEDRPAIFKKRKKLRLNPNSIVESEYRIQKKDGEVKWVREIIQKIPEEPENSGKFQGLIYDITERKMAEEALEKIDKIRVREVHHRIKNNLQVISSLLSLQAEKFDDKEVIEAFRESQNRVASIAMIHEKLHESESMDTLDFSDYLRNLTADLFSSYRVGNNNINLKLNLEPVYLGMGTAIPLGIIVNELISNALKHAFPERREGEISINLCRIETFAARYGIPGQDKANPAGNNCPDDNYPNNYRDVQDYPDREEHTGDRYFKYYNNFNYILTVRDNGKGIPKEIDFQTTDSLGLQLVNILVEQIDGYIELKRYPGTEFTICFNNKEK</sequence>
<dbReference type="Gene3D" id="3.30.565.10">
    <property type="entry name" value="Histidine kinase-like ATPase, C-terminal domain"/>
    <property type="match status" value="1"/>
</dbReference>
<feature type="transmembrane region" description="Helical" evidence="1">
    <location>
        <begin position="182"/>
        <end position="204"/>
    </location>
</feature>
<dbReference type="CDD" id="cd00130">
    <property type="entry name" value="PAS"/>
    <property type="match status" value="1"/>
</dbReference>
<dbReference type="InterPro" id="IPR000014">
    <property type="entry name" value="PAS"/>
</dbReference>
<evidence type="ECO:0000313" key="5">
    <source>
        <dbReference type="EMBL" id="NLK32851.1"/>
    </source>
</evidence>
<dbReference type="PANTHER" id="PTHR43065:SF23">
    <property type="entry name" value="SENSOR HISTIDINE KINASE PDTAS"/>
    <property type="match status" value="1"/>
</dbReference>